<protein>
    <submittedName>
        <fullName evidence="1">Uncharacterized protein</fullName>
    </submittedName>
</protein>
<proteinExistence type="predicted"/>
<evidence type="ECO:0000313" key="1">
    <source>
        <dbReference type="EMBL" id="KRZ14208.1"/>
    </source>
</evidence>
<evidence type="ECO:0000313" key="2">
    <source>
        <dbReference type="Proteomes" id="UP000055024"/>
    </source>
</evidence>
<keyword evidence="2" id="KW-1185">Reference proteome</keyword>
<dbReference type="Proteomes" id="UP000055024">
    <property type="component" value="Unassembled WGS sequence"/>
</dbReference>
<name>A0A0V1HV18_9BILA</name>
<accession>A0A0V1HV18</accession>
<organism evidence="1 2">
    <name type="scientific">Trichinella zimbabwensis</name>
    <dbReference type="NCBI Taxonomy" id="268475"/>
    <lineage>
        <taxon>Eukaryota</taxon>
        <taxon>Metazoa</taxon>
        <taxon>Ecdysozoa</taxon>
        <taxon>Nematoda</taxon>
        <taxon>Enoplea</taxon>
        <taxon>Dorylaimia</taxon>
        <taxon>Trichinellida</taxon>
        <taxon>Trichinellidae</taxon>
        <taxon>Trichinella</taxon>
    </lineage>
</organism>
<comment type="caution">
    <text evidence="1">The sequence shown here is derived from an EMBL/GenBank/DDBJ whole genome shotgun (WGS) entry which is preliminary data.</text>
</comment>
<reference evidence="1 2" key="1">
    <citation type="submission" date="2015-01" db="EMBL/GenBank/DDBJ databases">
        <title>Evolution of Trichinella species and genotypes.</title>
        <authorList>
            <person name="Korhonen P.K."/>
            <person name="Edoardo P."/>
            <person name="Giuseppe L.R."/>
            <person name="Gasser R.B."/>
        </authorList>
    </citation>
    <scope>NUCLEOTIDE SEQUENCE [LARGE SCALE GENOMIC DNA]</scope>
    <source>
        <strain evidence="1">ISS1029</strain>
    </source>
</reference>
<sequence length="60" mass="7361">MFKLCNTKRRLRRLNERYSENMSSESCTSNFKLKKVHLQLFPSLRFNVSNFRFWRTQATI</sequence>
<dbReference type="EMBL" id="JYDP01000026">
    <property type="protein sequence ID" value="KRZ14208.1"/>
    <property type="molecule type" value="Genomic_DNA"/>
</dbReference>
<dbReference type="AlphaFoldDB" id="A0A0V1HV18"/>
<gene>
    <name evidence="1" type="ORF">T11_11467</name>
</gene>